<gene>
    <name evidence="3" type="ORF">EJB05_32494</name>
</gene>
<organism evidence="3 4">
    <name type="scientific">Eragrostis curvula</name>
    <name type="common">weeping love grass</name>
    <dbReference type="NCBI Taxonomy" id="38414"/>
    <lineage>
        <taxon>Eukaryota</taxon>
        <taxon>Viridiplantae</taxon>
        <taxon>Streptophyta</taxon>
        <taxon>Embryophyta</taxon>
        <taxon>Tracheophyta</taxon>
        <taxon>Spermatophyta</taxon>
        <taxon>Magnoliopsida</taxon>
        <taxon>Liliopsida</taxon>
        <taxon>Poales</taxon>
        <taxon>Poaceae</taxon>
        <taxon>PACMAD clade</taxon>
        <taxon>Chloridoideae</taxon>
        <taxon>Eragrostideae</taxon>
        <taxon>Eragrostidinae</taxon>
        <taxon>Eragrostis</taxon>
    </lineage>
</organism>
<evidence type="ECO:0000313" key="3">
    <source>
        <dbReference type="EMBL" id="TVU22776.1"/>
    </source>
</evidence>
<dbReference type="PANTHER" id="PTHR33021">
    <property type="entry name" value="BLUE COPPER PROTEIN"/>
    <property type="match status" value="1"/>
</dbReference>
<evidence type="ECO:0000259" key="2">
    <source>
        <dbReference type="PROSITE" id="PS51485"/>
    </source>
</evidence>
<feature type="chain" id="PRO_5023883321" description="Phytocyanin domain-containing protein" evidence="1">
    <location>
        <begin position="25"/>
        <end position="204"/>
    </location>
</feature>
<comment type="caution">
    <text evidence="3">The sequence shown here is derived from an EMBL/GenBank/DDBJ whole genome shotgun (WGS) entry which is preliminary data.</text>
</comment>
<feature type="signal peptide" evidence="1">
    <location>
        <begin position="1"/>
        <end position="24"/>
    </location>
</feature>
<proteinExistence type="predicted"/>
<dbReference type="InterPro" id="IPR003245">
    <property type="entry name" value="Phytocyanin_dom"/>
</dbReference>
<dbReference type="Proteomes" id="UP000324897">
    <property type="component" value="Unassembled WGS sequence"/>
</dbReference>
<dbReference type="PROSITE" id="PS51485">
    <property type="entry name" value="PHYTOCYANIN"/>
    <property type="match status" value="1"/>
</dbReference>
<keyword evidence="1" id="KW-0732">Signal</keyword>
<dbReference type="PANTHER" id="PTHR33021:SF185">
    <property type="entry name" value="EARLY NODULIN-LIKE PROTEIN 3-RELATED"/>
    <property type="match status" value="1"/>
</dbReference>
<dbReference type="GO" id="GO:0009055">
    <property type="term" value="F:electron transfer activity"/>
    <property type="evidence" value="ECO:0007669"/>
    <property type="project" value="InterPro"/>
</dbReference>
<evidence type="ECO:0000256" key="1">
    <source>
        <dbReference type="SAM" id="SignalP"/>
    </source>
</evidence>
<dbReference type="Gene3D" id="2.60.40.420">
    <property type="entry name" value="Cupredoxins - blue copper proteins"/>
    <property type="match status" value="1"/>
</dbReference>
<dbReference type="Gramene" id="TVU22776">
    <property type="protein sequence ID" value="TVU22776"/>
    <property type="gene ID" value="EJB05_32494"/>
</dbReference>
<dbReference type="AlphaFoldDB" id="A0A5J9UGZ0"/>
<feature type="non-terminal residue" evidence="3">
    <location>
        <position position="1"/>
    </location>
</feature>
<dbReference type="PROSITE" id="PS51257">
    <property type="entry name" value="PROKAR_LIPOPROTEIN"/>
    <property type="match status" value="1"/>
</dbReference>
<dbReference type="InterPro" id="IPR039391">
    <property type="entry name" value="Phytocyanin-like"/>
</dbReference>
<protein>
    <recommendedName>
        <fullName evidence="2">Phytocyanin domain-containing protein</fullName>
    </recommendedName>
</protein>
<name>A0A5J9UGZ0_9POAL</name>
<dbReference type="GO" id="GO:0005886">
    <property type="term" value="C:plasma membrane"/>
    <property type="evidence" value="ECO:0007669"/>
    <property type="project" value="TreeGrafter"/>
</dbReference>
<accession>A0A5J9UGZ0</accession>
<dbReference type="OrthoDB" id="1937044at2759"/>
<dbReference type="EMBL" id="RWGY01000026">
    <property type="protein sequence ID" value="TVU22776.1"/>
    <property type="molecule type" value="Genomic_DNA"/>
</dbReference>
<dbReference type="InterPro" id="IPR008972">
    <property type="entry name" value="Cupredoxin"/>
</dbReference>
<sequence length="204" mass="22589">MASTRLGVITLSLSLLLTASCCAGRDFIVDGGRNGWTTNPAEPKDHFQINDTLVFRHEKGDAVLWVNQDGYNACSTTKPIVRLDEGRSSIVLNSAGYHFYISADAKRCHEGERLGIFVADVLPPPSSSADALRESRRSGVPHSHRYDKDVDAVLLVTENHYAECNTTEPLLRFVLTIPGSNYFFISADARRCRDGHERLIVNVL</sequence>
<dbReference type="SUPFAM" id="SSF49503">
    <property type="entry name" value="Cupredoxins"/>
    <property type="match status" value="2"/>
</dbReference>
<feature type="domain" description="Phytocyanin" evidence="2">
    <location>
        <begin position="25"/>
        <end position="120"/>
    </location>
</feature>
<evidence type="ECO:0000313" key="4">
    <source>
        <dbReference type="Proteomes" id="UP000324897"/>
    </source>
</evidence>
<reference evidence="3 4" key="1">
    <citation type="journal article" date="2019" name="Sci. Rep.">
        <title>A high-quality genome of Eragrostis curvula grass provides insights into Poaceae evolution and supports new strategies to enhance forage quality.</title>
        <authorList>
            <person name="Carballo J."/>
            <person name="Santos B.A.C.M."/>
            <person name="Zappacosta D."/>
            <person name="Garbus I."/>
            <person name="Selva J.P."/>
            <person name="Gallo C.A."/>
            <person name="Diaz A."/>
            <person name="Albertini E."/>
            <person name="Caccamo M."/>
            <person name="Echenique V."/>
        </authorList>
    </citation>
    <scope>NUCLEOTIDE SEQUENCE [LARGE SCALE GENOMIC DNA]</scope>
    <source>
        <strain evidence="4">cv. Victoria</strain>
        <tissue evidence="3">Leaf</tissue>
    </source>
</reference>
<keyword evidence="4" id="KW-1185">Reference proteome</keyword>
<dbReference type="Pfam" id="PF02298">
    <property type="entry name" value="Cu_bind_like"/>
    <property type="match status" value="1"/>
</dbReference>